<keyword evidence="4" id="KW-0963">Cytoplasm</keyword>
<dbReference type="InterPro" id="IPR027268">
    <property type="entry name" value="Peptidase_M4/M1_CTD_sf"/>
</dbReference>
<dbReference type="Pfam" id="PF17900">
    <property type="entry name" value="Peptidase_M1_N"/>
    <property type="match status" value="1"/>
</dbReference>
<dbReference type="InterPro" id="IPR015211">
    <property type="entry name" value="Peptidase_M1_C"/>
</dbReference>
<feature type="active site" description="Proton donor" evidence="12">
    <location>
        <position position="415"/>
    </location>
</feature>
<dbReference type="PRINTS" id="PR00756">
    <property type="entry name" value="ALADIPTASE"/>
</dbReference>
<dbReference type="GO" id="GO:0004301">
    <property type="term" value="F:epoxide hydrolase activity"/>
    <property type="evidence" value="ECO:0007669"/>
    <property type="project" value="TreeGrafter"/>
</dbReference>
<dbReference type="InterPro" id="IPR038502">
    <property type="entry name" value="M1_LTA-4_hydro/amino_C_sf"/>
</dbReference>
<evidence type="ECO:0000313" key="16">
    <source>
        <dbReference type="EnsemblMetazoa" id="XP_019758153.1"/>
    </source>
</evidence>
<evidence type="ECO:0000259" key="15">
    <source>
        <dbReference type="SMART" id="SM01263"/>
    </source>
</evidence>
<comment type="similarity">
    <text evidence="3">Belongs to the peptidase M1 family.</text>
</comment>
<dbReference type="GO" id="GO:0008270">
    <property type="term" value="F:zinc ion binding"/>
    <property type="evidence" value="ECO:0007669"/>
    <property type="project" value="InterPro"/>
</dbReference>
<dbReference type="PANTHER" id="PTHR45726">
    <property type="entry name" value="LEUKOTRIENE A-4 HYDROLASE"/>
    <property type="match status" value="1"/>
</dbReference>
<evidence type="ECO:0000256" key="4">
    <source>
        <dbReference type="ARBA" id="ARBA00022490"/>
    </source>
</evidence>
<dbReference type="GeneID" id="109536402"/>
<feature type="binding site" evidence="13">
    <location>
        <begin position="594"/>
        <end position="596"/>
    </location>
    <ligand>
        <name>a peptide</name>
        <dbReference type="ChEBI" id="CHEBI:60466"/>
    </ligand>
</feature>
<feature type="binding site" evidence="13">
    <location>
        <begin position="298"/>
        <end position="303"/>
    </location>
    <ligand>
        <name>a peptide</name>
        <dbReference type="ChEBI" id="CHEBI:60466"/>
    </ligand>
</feature>
<dbReference type="Gene3D" id="3.30.2010.30">
    <property type="match status" value="1"/>
</dbReference>
<keyword evidence="10" id="KW-0482">Metalloprotease</keyword>
<keyword evidence="9 14" id="KW-0862">Zinc</keyword>
<dbReference type="GO" id="GO:0005829">
    <property type="term" value="C:cytosol"/>
    <property type="evidence" value="ECO:0007669"/>
    <property type="project" value="TreeGrafter"/>
</dbReference>
<keyword evidence="5" id="KW-0336">GPI-anchor</keyword>
<dbReference type="InterPro" id="IPR034015">
    <property type="entry name" value="M1_LTA4H"/>
</dbReference>
<dbReference type="GO" id="GO:0006508">
    <property type="term" value="P:proteolysis"/>
    <property type="evidence" value="ECO:0007669"/>
    <property type="project" value="UniProtKB-KW"/>
</dbReference>
<dbReference type="Pfam" id="PF09127">
    <property type="entry name" value="Leuk-A4-hydro_C"/>
    <property type="match status" value="1"/>
</dbReference>
<keyword evidence="7 14" id="KW-0479">Metal-binding</keyword>
<evidence type="ECO:0000256" key="1">
    <source>
        <dbReference type="ARBA" id="ARBA00004496"/>
    </source>
</evidence>
<feature type="domain" description="Peptidase M1 leukotriene A4 hydrolase/aminopeptidase C-terminal" evidence="15">
    <location>
        <begin position="494"/>
        <end position="638"/>
    </location>
</feature>
<dbReference type="RefSeq" id="XP_019758153.1">
    <property type="nucleotide sequence ID" value="XM_019902594.2"/>
</dbReference>
<dbReference type="FunFam" id="2.60.40.1730:FF:000004">
    <property type="entry name" value="Leukotriene A(4) hydrolase"/>
    <property type="match status" value="1"/>
</dbReference>
<dbReference type="CDD" id="cd09599">
    <property type="entry name" value="M1_LTA4H"/>
    <property type="match status" value="1"/>
</dbReference>
<dbReference type="GO" id="GO:0005886">
    <property type="term" value="C:plasma membrane"/>
    <property type="evidence" value="ECO:0007669"/>
    <property type="project" value="UniProtKB-SubCell"/>
</dbReference>
<name>A0AAR5PAR3_DENPD</name>
<evidence type="ECO:0000256" key="6">
    <source>
        <dbReference type="ARBA" id="ARBA00022670"/>
    </source>
</evidence>
<evidence type="ECO:0000256" key="12">
    <source>
        <dbReference type="PIRSR" id="PIRSR634015-1"/>
    </source>
</evidence>
<comment type="cofactor">
    <cofactor evidence="14">
        <name>Zn(2+)</name>
        <dbReference type="ChEBI" id="CHEBI:29105"/>
    </cofactor>
    <text evidence="14">Binds 1 zinc ion per subunit.</text>
</comment>
<dbReference type="InterPro" id="IPR014782">
    <property type="entry name" value="Peptidase_M1_dom"/>
</dbReference>
<keyword evidence="11" id="KW-0449">Lipoprotein</keyword>
<dbReference type="InterPro" id="IPR016024">
    <property type="entry name" value="ARM-type_fold"/>
</dbReference>
<dbReference type="GO" id="GO:0043171">
    <property type="term" value="P:peptide catabolic process"/>
    <property type="evidence" value="ECO:0007669"/>
    <property type="project" value="TreeGrafter"/>
</dbReference>
<dbReference type="InterPro" id="IPR045357">
    <property type="entry name" value="Aminopeptidase_N-like_N"/>
</dbReference>
<dbReference type="AlphaFoldDB" id="A0AAR5PAR3"/>
<evidence type="ECO:0000256" key="8">
    <source>
        <dbReference type="ARBA" id="ARBA00022801"/>
    </source>
</evidence>
<dbReference type="Gene3D" id="2.60.40.1730">
    <property type="entry name" value="tricorn interacting facor f3 domain"/>
    <property type="match status" value="1"/>
</dbReference>
<dbReference type="Gene3D" id="1.25.40.320">
    <property type="entry name" value="Peptidase M1, leukotriene A4 hydrolase/aminopeptidase C-terminal domain"/>
    <property type="match status" value="1"/>
</dbReference>
<dbReference type="PANTHER" id="PTHR45726:SF3">
    <property type="entry name" value="LEUKOTRIENE A-4 HYDROLASE"/>
    <property type="match status" value="1"/>
</dbReference>
<proteinExistence type="inferred from homology"/>
<dbReference type="FunFam" id="3.30.2010.30:FF:000001">
    <property type="entry name" value="Leukotriene A(4) hydrolase"/>
    <property type="match status" value="1"/>
</dbReference>
<dbReference type="GO" id="GO:0008237">
    <property type="term" value="F:metallopeptidase activity"/>
    <property type="evidence" value="ECO:0007669"/>
    <property type="project" value="UniProtKB-KW"/>
</dbReference>
<feature type="binding site" evidence="14">
    <location>
        <position position="350"/>
    </location>
    <ligand>
        <name>Zn(2+)</name>
        <dbReference type="ChEBI" id="CHEBI:29105"/>
        <note>catalytic</note>
    </ligand>
</feature>
<dbReference type="KEGG" id="dpa:109536402"/>
<keyword evidence="17" id="KW-1185">Reference proteome</keyword>
<evidence type="ECO:0000256" key="3">
    <source>
        <dbReference type="ARBA" id="ARBA00010136"/>
    </source>
</evidence>
<dbReference type="SMART" id="SM01263">
    <property type="entry name" value="Leuk-A4-hydro_C"/>
    <property type="match status" value="1"/>
</dbReference>
<evidence type="ECO:0000256" key="11">
    <source>
        <dbReference type="ARBA" id="ARBA00023288"/>
    </source>
</evidence>
<feature type="binding site" evidence="13">
    <location>
        <begin position="169"/>
        <end position="171"/>
    </location>
    <ligand>
        <name>a peptide</name>
        <dbReference type="ChEBI" id="CHEBI:60466"/>
    </ligand>
</feature>
<keyword evidence="6" id="KW-0645">Protease</keyword>
<dbReference type="InterPro" id="IPR049980">
    <property type="entry name" value="LTA4H_cat"/>
</dbReference>
<evidence type="ECO:0000256" key="10">
    <source>
        <dbReference type="ARBA" id="ARBA00023049"/>
    </source>
</evidence>
<dbReference type="FunFam" id="1.10.390.10:FF:000003">
    <property type="entry name" value="Leukotriene A(4) hydrolase"/>
    <property type="match status" value="1"/>
</dbReference>
<keyword evidence="8" id="KW-0378">Hydrolase</keyword>
<feature type="binding site" evidence="14">
    <location>
        <position position="331"/>
    </location>
    <ligand>
        <name>Zn(2+)</name>
        <dbReference type="ChEBI" id="CHEBI:29105"/>
        <note>catalytic</note>
    </ligand>
</feature>
<sequence>MIGFRVTFTSFLKKTGWSCSYRSMGYIKTKGMGKAGLSPLDPSSFSRPELVKVTNIALNLNVNFDRKVLSGSTQLTVERVDKSANEIILDTLKLHIASIYDADTKEKLSFELAEPVAEYGSKLTVQLPEVVKDSYKIGIEYETSPDATGLQWLSPKATAGKKHPYLFSQFQPTHARSVLPCQDTPGVKTPYNATISAPQEFTVLMSAIRDGSKELHGGKLSHFVQKVPMPSYLIALAVGVLESRQLGPRSHVWCEKEIIEECAYEFANTEHQLKTAEELCGPYVWGIYDLLVLPPSFPYGGMENPCLTFVTPTLLAGDRSLANVIAHEIAHSWTGNLVTNRNFEHFWLNEGFTVFIERKIKGKLESPQSQDFDAFTHVSVLNETINLMGKTNPLTQLVINLDGVHPDDAFSTVPYEKGQTFLRYLETTVGGPTEMEPFLRSYFDKYKYQSIDTDVFKSYFESYFSEKPAISEIDWQSWLSKPGMPPVIPDYDKSLAVICNELADKFTSWDGEGPLPITPEDKNKLSTFQVIYLIQSIFEKPAEPIGKLQALNNVFDFDNVKNAEIKFIWLRIGLKAHWEEKVDPVLKWINVIGRMKFVRPLYRDLYNWEAMRSKAIENFKANRQNMMHVSAYTLAKDLHINE</sequence>
<dbReference type="EnsemblMetazoa" id="XM_019902594.1">
    <property type="protein sequence ID" value="XP_019758153.1"/>
    <property type="gene ID" value="LOC109536402"/>
</dbReference>
<evidence type="ECO:0000256" key="7">
    <source>
        <dbReference type="ARBA" id="ARBA00022723"/>
    </source>
</evidence>
<evidence type="ECO:0000313" key="17">
    <source>
        <dbReference type="Proteomes" id="UP000019118"/>
    </source>
</evidence>
<dbReference type="SUPFAM" id="SSF63737">
    <property type="entry name" value="Leukotriene A4 hydrolase N-terminal domain"/>
    <property type="match status" value="1"/>
</dbReference>
<dbReference type="SUPFAM" id="SSF55486">
    <property type="entry name" value="Metalloproteases ('zincins'), catalytic domain"/>
    <property type="match status" value="1"/>
</dbReference>
<reference evidence="17" key="1">
    <citation type="journal article" date="2013" name="Genome Biol.">
        <title>Draft genome of the mountain pine beetle, Dendroctonus ponderosae Hopkins, a major forest pest.</title>
        <authorList>
            <person name="Keeling C.I."/>
            <person name="Yuen M.M."/>
            <person name="Liao N.Y."/>
            <person name="Docking T.R."/>
            <person name="Chan S.K."/>
            <person name="Taylor G.A."/>
            <person name="Palmquist D.L."/>
            <person name="Jackman S.D."/>
            <person name="Nguyen A."/>
            <person name="Li M."/>
            <person name="Henderson H."/>
            <person name="Janes J.K."/>
            <person name="Zhao Y."/>
            <person name="Pandoh P."/>
            <person name="Moore R."/>
            <person name="Sperling F.A."/>
            <person name="Huber D.P."/>
            <person name="Birol I."/>
            <person name="Jones S.J."/>
            <person name="Bohlmann J."/>
        </authorList>
    </citation>
    <scope>NUCLEOTIDE SEQUENCE</scope>
</reference>
<keyword evidence="5" id="KW-0472">Membrane</keyword>
<evidence type="ECO:0000256" key="5">
    <source>
        <dbReference type="ARBA" id="ARBA00022622"/>
    </source>
</evidence>
<evidence type="ECO:0000256" key="13">
    <source>
        <dbReference type="PIRSR" id="PIRSR634015-2"/>
    </source>
</evidence>
<dbReference type="InterPro" id="IPR042097">
    <property type="entry name" value="Aminopeptidase_N-like_N_sf"/>
</dbReference>
<dbReference type="InterPro" id="IPR001930">
    <property type="entry name" value="Peptidase_M1"/>
</dbReference>
<comment type="subcellular location">
    <subcellularLocation>
        <location evidence="2">Cell membrane</location>
        <topology evidence="2">Lipid-anchor</topology>
        <topology evidence="2">GPI-anchor</topology>
    </subcellularLocation>
    <subcellularLocation>
        <location evidence="1">Cytoplasm</location>
    </subcellularLocation>
</comment>
<feature type="active site" description="Proton acceptor" evidence="12">
    <location>
        <position position="328"/>
    </location>
</feature>
<evidence type="ECO:0000256" key="14">
    <source>
        <dbReference type="PIRSR" id="PIRSR634015-3"/>
    </source>
</evidence>
<protein>
    <recommendedName>
        <fullName evidence="15">Peptidase M1 leukotriene A4 hydrolase/aminopeptidase C-terminal domain-containing protein</fullName>
    </recommendedName>
</protein>
<dbReference type="GO" id="GO:0098552">
    <property type="term" value="C:side of membrane"/>
    <property type="evidence" value="ECO:0007669"/>
    <property type="project" value="UniProtKB-KW"/>
</dbReference>
<feature type="binding site" evidence="14">
    <location>
        <position position="327"/>
    </location>
    <ligand>
        <name>Zn(2+)</name>
        <dbReference type="ChEBI" id="CHEBI:29105"/>
        <note>catalytic</note>
    </ligand>
</feature>
<accession>A0AAR5PAR3</accession>
<dbReference type="GO" id="GO:0004177">
    <property type="term" value="F:aminopeptidase activity"/>
    <property type="evidence" value="ECO:0007669"/>
    <property type="project" value="TreeGrafter"/>
</dbReference>
<dbReference type="Pfam" id="PF01433">
    <property type="entry name" value="Peptidase_M1"/>
    <property type="match status" value="1"/>
</dbReference>
<dbReference type="Proteomes" id="UP000019118">
    <property type="component" value="Unassembled WGS sequence"/>
</dbReference>
<keyword evidence="5" id="KW-0325">Glycoprotein</keyword>
<evidence type="ECO:0000256" key="2">
    <source>
        <dbReference type="ARBA" id="ARBA00004609"/>
    </source>
</evidence>
<reference evidence="16" key="2">
    <citation type="submission" date="2024-08" db="UniProtKB">
        <authorList>
            <consortium name="EnsemblMetazoa"/>
        </authorList>
    </citation>
    <scope>IDENTIFICATION</scope>
</reference>
<evidence type="ECO:0000256" key="9">
    <source>
        <dbReference type="ARBA" id="ARBA00022833"/>
    </source>
</evidence>
<dbReference type="SUPFAM" id="SSF48371">
    <property type="entry name" value="ARM repeat"/>
    <property type="match status" value="1"/>
</dbReference>
<dbReference type="Gene3D" id="1.10.390.10">
    <property type="entry name" value="Neutral Protease Domain 2"/>
    <property type="match status" value="1"/>
</dbReference>
<organism evidence="16 17">
    <name type="scientific">Dendroctonus ponderosae</name>
    <name type="common">Mountain pine beetle</name>
    <dbReference type="NCBI Taxonomy" id="77166"/>
    <lineage>
        <taxon>Eukaryota</taxon>
        <taxon>Metazoa</taxon>
        <taxon>Ecdysozoa</taxon>
        <taxon>Arthropoda</taxon>
        <taxon>Hexapoda</taxon>
        <taxon>Insecta</taxon>
        <taxon>Pterygota</taxon>
        <taxon>Neoptera</taxon>
        <taxon>Endopterygota</taxon>
        <taxon>Coleoptera</taxon>
        <taxon>Polyphaga</taxon>
        <taxon>Cucujiformia</taxon>
        <taxon>Curculionidae</taxon>
        <taxon>Scolytinae</taxon>
        <taxon>Dendroctonus</taxon>
    </lineage>
</organism>